<dbReference type="Gene3D" id="6.10.140.1720">
    <property type="match status" value="1"/>
</dbReference>
<gene>
    <name evidence="7" type="primary">smc</name>
    <name evidence="10" type="ORF">DES36_10336</name>
</gene>
<keyword evidence="11" id="KW-1185">Reference proteome</keyword>
<comment type="caution">
    <text evidence="10">The sequence shown here is derived from an EMBL/GenBank/DDBJ whole genome shotgun (WGS) entry which is preliminary data.</text>
</comment>
<sequence>MHLKRLEIFGFKSFADKTNLEFKNGITAIVGPNGSGKSNVSDAIKWVLGEQKIKTLRGSKMEDVIFSGTEARKPLGVAEVSLIIDNHSGSFPIEYSEISVTRRLYRSGESEYYINKSPCRLKDVLDLFADTGLGKEGYSIIGQGKIDHIVSSNSQERRLLIEEAAGIVKFKNRKLESQRKLEKTQDNLYRIGDIILELEKQIPTLKKQSEKAFLYLELREKLKRVELNLFVHQVDELQRVLKELEQNANHIQEELSRKSEEISLKDKAYQKLRGEVEFIDEELKKVNEQYFALNEAHQKNNTDVQMSTIKIENNQDKISSLERLNKETEELNHTLNQKIESIKLSISSIDGDLKEEKNQIRSLQEEKSQYELRIRSQQQIYIEKKDSIDKTDKKISDTLSKLALLENKDQYTLDHLADLQRRVDECSISIQEASVSIEEEKKKQDKLSEDINSLKRQYKEKKERLVKAQEKSHALSSELKFDESQYNKLHSKYNLMNSNEDFLGYQHSVKNLLREKKKNKFLSEHLHDVVGNILEVPKRYALAIETSLGSTVHHLIVENENAAHECIKILNTNKWGRATFLPLNIVKGQVLKLEPKIVSHKGFIDLGSNLIEFDKKYNNIVYNLLGKVLIVEDITAAKEISKLTFYKYKIVTLNGEIFFPGGAIVGGVHKNKTTSIIQRKQEVMDLEFSMKTLQEKIKSCEKENDGLKEFVEQGNVEIASLEKNLNRLHTEEKLVKQICEQLNSKVCSELKNKSSLQIKIDEIHHQRAKEEENIEDLKKILASTQIEKESLGDVNQFKVDDQIQETIDKLDEKILQIKLSIAKAEERYNYYQTQREDFIHTLEENTHKVLLNKEEMDKLILDNKELEKIIEEANRQINQLEKAKSQLRESMESHTEEKKNKNHQIDHLQEKIKELNKENVLINESYNKMVNKVENKTAELEQLENNIFEDYQVNYAMAKEYYYEIESLNAEMKILKSYKTQIKDLGSVNVDSVEQYKEVKERYEFLTLQRDDLTKAKDSLHEIIEEITVHMEGQFVEQFELIKKEFDCTFTKLFNGGTAKLILEDSNNIMETGIDIEVQPPGKKLKNISLLSGGEKSLTAIALLFAIINIKPTPFCILDEIDAALDDSNVDRFSKYLYNVSKENQFITITHRKGTMEIADRLYGISMNKDGVSKIVSVEMSHILENEVNV</sequence>
<keyword evidence="4 7" id="KW-0067">ATP-binding</keyword>
<dbReference type="FunFam" id="3.40.50.300:FF:000901">
    <property type="entry name" value="Chromosome partition protein Smc"/>
    <property type="match status" value="1"/>
</dbReference>
<keyword evidence="3 7" id="KW-0547">Nucleotide-binding</keyword>
<dbReference type="GO" id="GO:0006260">
    <property type="term" value="P:DNA replication"/>
    <property type="evidence" value="ECO:0007669"/>
    <property type="project" value="UniProtKB-UniRule"/>
</dbReference>
<evidence type="ECO:0000313" key="10">
    <source>
        <dbReference type="EMBL" id="RBP68275.1"/>
    </source>
</evidence>
<dbReference type="InterPro" id="IPR011890">
    <property type="entry name" value="SMC_prok"/>
</dbReference>
<dbReference type="GO" id="GO:0005694">
    <property type="term" value="C:chromosome"/>
    <property type="evidence" value="ECO:0007669"/>
    <property type="project" value="InterPro"/>
</dbReference>
<dbReference type="Pfam" id="PF02463">
    <property type="entry name" value="SMC_N"/>
    <property type="match status" value="1"/>
</dbReference>
<evidence type="ECO:0000256" key="7">
    <source>
        <dbReference type="HAMAP-Rule" id="MF_01894"/>
    </source>
</evidence>
<accession>A0A366IBX9</accession>
<dbReference type="GO" id="GO:0016887">
    <property type="term" value="F:ATP hydrolysis activity"/>
    <property type="evidence" value="ECO:0007669"/>
    <property type="project" value="InterPro"/>
</dbReference>
<dbReference type="Proteomes" id="UP000253490">
    <property type="component" value="Unassembled WGS sequence"/>
</dbReference>
<proteinExistence type="inferred from homology"/>
<dbReference type="Gene3D" id="1.20.1060.20">
    <property type="match status" value="1"/>
</dbReference>
<protein>
    <recommendedName>
        <fullName evidence="7">Chromosome partition protein Smc</fullName>
    </recommendedName>
</protein>
<keyword evidence="5 7" id="KW-0175">Coiled coil</keyword>
<evidence type="ECO:0000256" key="1">
    <source>
        <dbReference type="ARBA" id="ARBA00004496"/>
    </source>
</evidence>
<evidence type="ECO:0000256" key="3">
    <source>
        <dbReference type="ARBA" id="ARBA00022741"/>
    </source>
</evidence>
<reference evidence="10 11" key="1">
    <citation type="submission" date="2018-06" db="EMBL/GenBank/DDBJ databases">
        <title>Genomic Encyclopedia of Type Strains, Phase IV (KMG-IV): sequencing the most valuable type-strain genomes for metagenomic binning, comparative biology and taxonomic classification.</title>
        <authorList>
            <person name="Goeker M."/>
        </authorList>
    </citation>
    <scope>NUCLEOTIDE SEQUENCE [LARGE SCALE GENOMIC DNA]</scope>
    <source>
        <strain evidence="10 11">DSM 22112</strain>
    </source>
</reference>
<dbReference type="CDD" id="cd03278">
    <property type="entry name" value="ABC_SMC_barmotin"/>
    <property type="match status" value="2"/>
</dbReference>
<evidence type="ECO:0000256" key="4">
    <source>
        <dbReference type="ARBA" id="ARBA00022840"/>
    </source>
</evidence>
<evidence type="ECO:0000256" key="2">
    <source>
        <dbReference type="ARBA" id="ARBA00022490"/>
    </source>
</evidence>
<dbReference type="NCBIfam" id="TIGR02168">
    <property type="entry name" value="SMC_prok_B"/>
    <property type="match status" value="1"/>
</dbReference>
<dbReference type="InterPro" id="IPR027417">
    <property type="entry name" value="P-loop_NTPase"/>
</dbReference>
<keyword evidence="6 7" id="KW-0238">DNA-binding</keyword>
<comment type="similarity">
    <text evidence="7">Belongs to the SMC family.</text>
</comment>
<dbReference type="InterPro" id="IPR003395">
    <property type="entry name" value="RecF/RecN/SMC_N"/>
</dbReference>
<feature type="domain" description="SMC hinge" evidence="9">
    <location>
        <begin position="524"/>
        <end position="641"/>
    </location>
</feature>
<dbReference type="AlphaFoldDB" id="A0A366IBX9"/>
<dbReference type="GO" id="GO:0003677">
    <property type="term" value="F:DNA binding"/>
    <property type="evidence" value="ECO:0007669"/>
    <property type="project" value="UniProtKB-UniRule"/>
</dbReference>
<feature type="coiled-coil region" evidence="7">
    <location>
        <begin position="683"/>
        <end position="827"/>
    </location>
</feature>
<dbReference type="Gene3D" id="3.30.70.1620">
    <property type="match status" value="1"/>
</dbReference>
<name>A0A366IBX9_9FIRM</name>
<dbReference type="PANTHER" id="PTHR43977">
    <property type="entry name" value="STRUCTURAL MAINTENANCE OF CHROMOSOMES PROTEIN 3"/>
    <property type="match status" value="1"/>
</dbReference>
<dbReference type="InterPro" id="IPR036277">
    <property type="entry name" value="SMC_hinge_sf"/>
</dbReference>
<comment type="subunit">
    <text evidence="7">Homodimer.</text>
</comment>
<dbReference type="SUPFAM" id="SSF52540">
    <property type="entry name" value="P-loop containing nucleoside triphosphate hydrolases"/>
    <property type="match status" value="2"/>
</dbReference>
<dbReference type="GO" id="GO:0007059">
    <property type="term" value="P:chromosome segregation"/>
    <property type="evidence" value="ECO:0007669"/>
    <property type="project" value="UniProtKB-UniRule"/>
</dbReference>
<dbReference type="EMBL" id="QNRX01000003">
    <property type="protein sequence ID" value="RBP68275.1"/>
    <property type="molecule type" value="Genomic_DNA"/>
</dbReference>
<evidence type="ECO:0000313" key="11">
    <source>
        <dbReference type="Proteomes" id="UP000253490"/>
    </source>
</evidence>
<feature type="coiled-coil region" evidence="7">
    <location>
        <begin position="227"/>
        <end position="478"/>
    </location>
</feature>
<keyword evidence="2 7" id="KW-0963">Cytoplasm</keyword>
<dbReference type="GO" id="GO:0030261">
    <property type="term" value="P:chromosome condensation"/>
    <property type="evidence" value="ECO:0007669"/>
    <property type="project" value="InterPro"/>
</dbReference>
<dbReference type="GO" id="GO:0007062">
    <property type="term" value="P:sister chromatid cohesion"/>
    <property type="evidence" value="ECO:0007669"/>
    <property type="project" value="InterPro"/>
</dbReference>
<feature type="binding site" evidence="7">
    <location>
        <begin position="32"/>
        <end position="39"/>
    </location>
    <ligand>
        <name>ATP</name>
        <dbReference type="ChEBI" id="CHEBI:30616"/>
    </ligand>
</feature>
<comment type="subcellular location">
    <subcellularLocation>
        <location evidence="1 7">Cytoplasm</location>
    </subcellularLocation>
</comment>
<dbReference type="Gene3D" id="3.40.50.300">
    <property type="entry name" value="P-loop containing nucleotide triphosphate hydrolases"/>
    <property type="match status" value="2"/>
</dbReference>
<evidence type="ECO:0000256" key="6">
    <source>
        <dbReference type="ARBA" id="ARBA00023125"/>
    </source>
</evidence>
<dbReference type="InterPro" id="IPR010935">
    <property type="entry name" value="SMC_hinge"/>
</dbReference>
<organism evidence="10 11">
    <name type="scientific">Alkalibaculum bacchi</name>
    <dbReference type="NCBI Taxonomy" id="645887"/>
    <lineage>
        <taxon>Bacteria</taxon>
        <taxon>Bacillati</taxon>
        <taxon>Bacillota</taxon>
        <taxon>Clostridia</taxon>
        <taxon>Eubacteriales</taxon>
        <taxon>Eubacteriaceae</taxon>
        <taxon>Alkalibaculum</taxon>
    </lineage>
</organism>
<dbReference type="RefSeq" id="WP_170128151.1">
    <property type="nucleotide sequence ID" value="NZ_QNRX01000003.1"/>
</dbReference>
<comment type="function">
    <text evidence="7">Required for chromosome condensation and partitioning.</text>
</comment>
<evidence type="ECO:0000259" key="9">
    <source>
        <dbReference type="SMART" id="SM00968"/>
    </source>
</evidence>
<dbReference type="GO" id="GO:0005737">
    <property type="term" value="C:cytoplasm"/>
    <property type="evidence" value="ECO:0007669"/>
    <property type="project" value="UniProtKB-SubCell"/>
</dbReference>
<dbReference type="SUPFAM" id="SSF75553">
    <property type="entry name" value="Smc hinge domain"/>
    <property type="match status" value="1"/>
</dbReference>
<dbReference type="GO" id="GO:0005524">
    <property type="term" value="F:ATP binding"/>
    <property type="evidence" value="ECO:0007669"/>
    <property type="project" value="UniProtKB-UniRule"/>
</dbReference>
<feature type="region of interest" description="Disordered" evidence="8">
    <location>
        <begin position="885"/>
        <end position="904"/>
    </location>
</feature>
<dbReference type="FunFam" id="3.40.50.300:FF:000984">
    <property type="entry name" value="Chromosome partition protein Smc"/>
    <property type="match status" value="1"/>
</dbReference>
<dbReference type="Pfam" id="PF06470">
    <property type="entry name" value="SMC_hinge"/>
    <property type="match status" value="1"/>
</dbReference>
<evidence type="ECO:0000256" key="8">
    <source>
        <dbReference type="SAM" id="MobiDB-lite"/>
    </source>
</evidence>
<dbReference type="HAMAP" id="MF_01894">
    <property type="entry name" value="Smc_prok"/>
    <property type="match status" value="1"/>
</dbReference>
<dbReference type="PIRSF" id="PIRSF005719">
    <property type="entry name" value="SMC"/>
    <property type="match status" value="1"/>
</dbReference>
<evidence type="ECO:0000256" key="5">
    <source>
        <dbReference type="ARBA" id="ARBA00023054"/>
    </source>
</evidence>
<dbReference type="InterPro" id="IPR024704">
    <property type="entry name" value="SMC"/>
</dbReference>
<dbReference type="SMART" id="SM00968">
    <property type="entry name" value="SMC_hinge"/>
    <property type="match status" value="1"/>
</dbReference>
<comment type="domain">
    <text evidence="7">Contains large globular domains required for ATP hydrolysis at each terminus and a third globular domain forming a flexible hinge near the middle of the molecule. These domains are separated by coiled-coil structures.</text>
</comment>